<evidence type="ECO:0000313" key="3">
    <source>
        <dbReference type="WBParaSite" id="SPAL_0000393300.1"/>
    </source>
</evidence>
<dbReference type="Proteomes" id="UP000046392">
    <property type="component" value="Unplaced"/>
</dbReference>
<evidence type="ECO:0000313" key="2">
    <source>
        <dbReference type="Proteomes" id="UP000046392"/>
    </source>
</evidence>
<proteinExistence type="predicted"/>
<dbReference type="SUPFAM" id="SSF49562">
    <property type="entry name" value="C2 domain (Calcium/lipid-binding domain, CaLB)"/>
    <property type="match status" value="1"/>
</dbReference>
<reference evidence="3" key="1">
    <citation type="submission" date="2017-02" db="UniProtKB">
        <authorList>
            <consortium name="WormBaseParasite"/>
        </authorList>
    </citation>
    <scope>IDENTIFICATION</scope>
</reference>
<dbReference type="WBParaSite" id="SPAL_0000393300.1">
    <property type="protein sequence ID" value="SPAL_0000393300.1"/>
    <property type="gene ID" value="SPAL_0000393300"/>
</dbReference>
<dbReference type="Gene3D" id="2.60.40.150">
    <property type="entry name" value="C2 domain"/>
    <property type="match status" value="1"/>
</dbReference>
<evidence type="ECO:0000259" key="1">
    <source>
        <dbReference type="PROSITE" id="PS50004"/>
    </source>
</evidence>
<dbReference type="Pfam" id="PF00168">
    <property type="entry name" value="C2"/>
    <property type="match status" value="1"/>
</dbReference>
<sequence>MEVKIFCQSSTKVKANHSIWNEEFQYEVHEGKIMGFSVFHDCALPPDDFVANCRLYFSDLNISTPQDVWIDLEPHGRLHVVIEIKGELVNEV</sequence>
<dbReference type="PROSITE" id="PS50004">
    <property type="entry name" value="C2"/>
    <property type="match status" value="1"/>
</dbReference>
<dbReference type="STRING" id="174720.A0A0N5BD42"/>
<protein>
    <submittedName>
        <fullName evidence="3">C2 domain-containing protein</fullName>
    </submittedName>
</protein>
<feature type="domain" description="C2" evidence="1">
    <location>
        <begin position="1"/>
        <end position="70"/>
    </location>
</feature>
<keyword evidence="2" id="KW-1185">Reference proteome</keyword>
<dbReference type="AlphaFoldDB" id="A0A0N5BD42"/>
<accession>A0A0N5BD42</accession>
<dbReference type="InterPro" id="IPR035892">
    <property type="entry name" value="C2_domain_sf"/>
</dbReference>
<name>A0A0N5BD42_STREA</name>
<organism evidence="2 3">
    <name type="scientific">Strongyloides papillosus</name>
    <name type="common">Intestinal threadworm</name>
    <dbReference type="NCBI Taxonomy" id="174720"/>
    <lineage>
        <taxon>Eukaryota</taxon>
        <taxon>Metazoa</taxon>
        <taxon>Ecdysozoa</taxon>
        <taxon>Nematoda</taxon>
        <taxon>Chromadorea</taxon>
        <taxon>Rhabditida</taxon>
        <taxon>Tylenchina</taxon>
        <taxon>Panagrolaimomorpha</taxon>
        <taxon>Strongyloidoidea</taxon>
        <taxon>Strongyloididae</taxon>
        <taxon>Strongyloides</taxon>
    </lineage>
</organism>
<dbReference type="InterPro" id="IPR000008">
    <property type="entry name" value="C2_dom"/>
</dbReference>